<dbReference type="GO" id="GO:0005634">
    <property type="term" value="C:nucleus"/>
    <property type="evidence" value="ECO:0007669"/>
    <property type="project" value="TreeGrafter"/>
</dbReference>
<dbReference type="GO" id="GO:0003690">
    <property type="term" value="F:double-stranded DNA binding"/>
    <property type="evidence" value="ECO:0007669"/>
    <property type="project" value="InterPro"/>
</dbReference>
<protein>
    <submittedName>
        <fullName evidence="2">Uncharacterized protein</fullName>
    </submittedName>
</protein>
<dbReference type="InterPro" id="IPR033246">
    <property type="entry name" value="BIN4"/>
</dbReference>
<dbReference type="Proteomes" id="UP001164929">
    <property type="component" value="Chromosome 15"/>
</dbReference>
<feature type="region of interest" description="Disordered" evidence="1">
    <location>
        <begin position="107"/>
        <end position="156"/>
    </location>
</feature>
<dbReference type="GO" id="GO:0009330">
    <property type="term" value="C:DNA topoisomerase type II (double strand cut, ATP-hydrolyzing) complex"/>
    <property type="evidence" value="ECO:0007669"/>
    <property type="project" value="InterPro"/>
</dbReference>
<organism evidence="2 3">
    <name type="scientific">Populus alba x Populus x berolinensis</name>
    <dbReference type="NCBI Taxonomy" id="444605"/>
    <lineage>
        <taxon>Eukaryota</taxon>
        <taxon>Viridiplantae</taxon>
        <taxon>Streptophyta</taxon>
        <taxon>Embryophyta</taxon>
        <taxon>Tracheophyta</taxon>
        <taxon>Spermatophyta</taxon>
        <taxon>Magnoliopsida</taxon>
        <taxon>eudicotyledons</taxon>
        <taxon>Gunneridae</taxon>
        <taxon>Pentapetalae</taxon>
        <taxon>rosids</taxon>
        <taxon>fabids</taxon>
        <taxon>Malpighiales</taxon>
        <taxon>Salicaceae</taxon>
        <taxon>Saliceae</taxon>
        <taxon>Populus</taxon>
    </lineage>
</organism>
<sequence length="310" mass="34246">MCHFTATAYDPSGGDTIDSPSSDEDNHPVAPTTTDSSLNKISKAKGEQRKRKEKGMGMVGKILRMAHLQSILKNVMHQTIQFGHYHWTLSLVMIIALYGMSKKVKLKSGNDEDPMSLHNREVSPVKKASKTKSLKTPEGEGHAPKKGKKGKNESDNVKETMVMWKLQRKSHLRSLSMLILPLVLSEKVQRSKVGTLEGFSFFSEDETDKITKATAHQTDQNMDVEEPSNGKIKRKAEKSSGVARKKGKTAGGKPCNRMRRRNSSGRGWSMFEEENSFIVSPLPGLGIMVAACAPSGVFILCQRSIGNTFL</sequence>
<gene>
    <name evidence="2" type="ORF">NC653_034114</name>
</gene>
<keyword evidence="3" id="KW-1185">Reference proteome</keyword>
<dbReference type="EMBL" id="JAQIZT010000015">
    <property type="protein sequence ID" value="KAJ6969487.1"/>
    <property type="molecule type" value="Genomic_DNA"/>
</dbReference>
<feature type="region of interest" description="Disordered" evidence="1">
    <location>
        <begin position="214"/>
        <end position="264"/>
    </location>
</feature>
<evidence type="ECO:0000313" key="2">
    <source>
        <dbReference type="EMBL" id="KAJ6969487.1"/>
    </source>
</evidence>
<comment type="caution">
    <text evidence="2">The sequence shown here is derived from an EMBL/GenBank/DDBJ whole genome shotgun (WGS) entry which is preliminary data.</text>
</comment>
<feature type="compositionally biased region" description="Polar residues" evidence="1">
    <location>
        <begin position="31"/>
        <end position="40"/>
    </location>
</feature>
<feature type="region of interest" description="Disordered" evidence="1">
    <location>
        <begin position="1"/>
        <end position="57"/>
    </location>
</feature>
<name>A0AAD6PVN6_9ROSI</name>
<dbReference type="PANTHER" id="PTHR34810">
    <property type="entry name" value="DNA-BINDING PROTEIN BIN4"/>
    <property type="match status" value="1"/>
</dbReference>
<dbReference type="AlphaFoldDB" id="A0AAD6PVN6"/>
<accession>A0AAD6PVN6</accession>
<evidence type="ECO:0000313" key="3">
    <source>
        <dbReference type="Proteomes" id="UP001164929"/>
    </source>
</evidence>
<evidence type="ECO:0000256" key="1">
    <source>
        <dbReference type="SAM" id="MobiDB-lite"/>
    </source>
</evidence>
<reference evidence="2" key="1">
    <citation type="journal article" date="2023" name="Mol. Ecol. Resour.">
        <title>Chromosome-level genome assembly of a triploid poplar Populus alba 'Berolinensis'.</title>
        <authorList>
            <person name="Chen S."/>
            <person name="Yu Y."/>
            <person name="Wang X."/>
            <person name="Wang S."/>
            <person name="Zhang T."/>
            <person name="Zhou Y."/>
            <person name="He R."/>
            <person name="Meng N."/>
            <person name="Wang Y."/>
            <person name="Liu W."/>
            <person name="Liu Z."/>
            <person name="Liu J."/>
            <person name="Guo Q."/>
            <person name="Huang H."/>
            <person name="Sederoff R.R."/>
            <person name="Wang G."/>
            <person name="Qu G."/>
            <person name="Chen S."/>
        </authorList>
    </citation>
    <scope>NUCLEOTIDE SEQUENCE</scope>
    <source>
        <strain evidence="2">SC-2020</strain>
    </source>
</reference>
<dbReference type="PANTHER" id="PTHR34810:SF1">
    <property type="entry name" value="DNA-BINDING PROTEIN BIN4"/>
    <property type="match status" value="1"/>
</dbReference>
<dbReference type="GO" id="GO:0051276">
    <property type="term" value="P:chromosome organization"/>
    <property type="evidence" value="ECO:0007669"/>
    <property type="project" value="TreeGrafter"/>
</dbReference>
<proteinExistence type="predicted"/>
<dbReference type="GO" id="GO:0042023">
    <property type="term" value="P:DNA endoreduplication"/>
    <property type="evidence" value="ECO:0007669"/>
    <property type="project" value="InterPro"/>
</dbReference>